<dbReference type="SUPFAM" id="SSF53955">
    <property type="entry name" value="Lysozyme-like"/>
    <property type="match status" value="1"/>
</dbReference>
<feature type="signal peptide" evidence="18">
    <location>
        <begin position="1"/>
        <end position="20"/>
    </location>
</feature>
<evidence type="ECO:0000256" key="18">
    <source>
        <dbReference type="SAM" id="SignalP"/>
    </source>
</evidence>
<feature type="chain" id="PRO_5038396001" evidence="18">
    <location>
        <begin position="21"/>
        <end position="250"/>
    </location>
</feature>
<gene>
    <name evidence="20" type="ORF">HMPREF0080_00437</name>
</gene>
<dbReference type="PANTHER" id="PTHR32282:SF32">
    <property type="entry name" value="PENICILLIN-BINDING PROTEIN 2A"/>
    <property type="match status" value="1"/>
</dbReference>
<evidence type="ECO:0000256" key="1">
    <source>
        <dbReference type="ARBA" id="ARBA00007090"/>
    </source>
</evidence>
<protein>
    <submittedName>
        <fullName evidence="20">Transglycosylase</fullName>
    </submittedName>
</protein>
<keyword evidence="3" id="KW-1003">Cell membrane</keyword>
<keyword evidence="7" id="KW-0808">Transferase</keyword>
<evidence type="ECO:0000256" key="14">
    <source>
        <dbReference type="ARBA" id="ARBA00023268"/>
    </source>
</evidence>
<dbReference type="PATRIC" id="fig|861450.3.peg.419"/>
<dbReference type="Gene3D" id="1.10.3810.10">
    <property type="entry name" value="Biosynthetic peptidoglycan transglycosylase-like"/>
    <property type="match status" value="1"/>
</dbReference>
<dbReference type="PANTHER" id="PTHR32282">
    <property type="entry name" value="BINDING PROTEIN TRANSPEPTIDASE, PUTATIVE-RELATED"/>
    <property type="match status" value="1"/>
</dbReference>
<evidence type="ECO:0000256" key="7">
    <source>
        <dbReference type="ARBA" id="ARBA00022679"/>
    </source>
</evidence>
<reference evidence="20 21" key="1">
    <citation type="submission" date="2011-08" db="EMBL/GenBank/DDBJ databases">
        <authorList>
            <person name="Weinstock G."/>
            <person name="Sodergren E."/>
            <person name="Clifton S."/>
            <person name="Fulton L."/>
            <person name="Fulton B."/>
            <person name="Courtney L."/>
            <person name="Fronick C."/>
            <person name="Harrison M."/>
            <person name="Strong C."/>
            <person name="Farmer C."/>
            <person name="Delahaunty K."/>
            <person name="Markovic C."/>
            <person name="Hall O."/>
            <person name="Minx P."/>
            <person name="Tomlinson C."/>
            <person name="Mitreva M."/>
            <person name="Hou S."/>
            <person name="Chen J."/>
            <person name="Wollam A."/>
            <person name="Pepin K.H."/>
            <person name="Johnson M."/>
            <person name="Bhonagiri V."/>
            <person name="Zhang X."/>
            <person name="Suruliraj S."/>
            <person name="Warren W."/>
            <person name="Chinwalla A."/>
            <person name="Mardis E.R."/>
            <person name="Wilson R.K."/>
        </authorList>
    </citation>
    <scope>NUCLEOTIDE SEQUENCE [LARGE SCALE GENOMIC DNA]</scope>
    <source>
        <strain evidence="20 21">F0357</strain>
    </source>
</reference>
<keyword evidence="6" id="KW-0328">Glycosyltransferase</keyword>
<keyword evidence="9" id="KW-0378">Hydrolase</keyword>
<proteinExistence type="inferred from homology"/>
<dbReference type="FunFam" id="1.10.3810.10:FF:000001">
    <property type="entry name" value="Penicillin-binding protein 1A"/>
    <property type="match status" value="1"/>
</dbReference>
<dbReference type="InterPro" id="IPR001264">
    <property type="entry name" value="Glyco_trans_51"/>
</dbReference>
<evidence type="ECO:0000256" key="13">
    <source>
        <dbReference type="ARBA" id="ARBA00023136"/>
    </source>
</evidence>
<keyword evidence="5" id="KW-0645">Protease</keyword>
<comment type="caution">
    <text evidence="20">The sequence shown here is derived from an EMBL/GenBank/DDBJ whole genome shotgun (WGS) entry which is preliminary data.</text>
</comment>
<evidence type="ECO:0000256" key="10">
    <source>
        <dbReference type="ARBA" id="ARBA00022960"/>
    </source>
</evidence>
<evidence type="ECO:0000256" key="8">
    <source>
        <dbReference type="ARBA" id="ARBA00022692"/>
    </source>
</evidence>
<dbReference type="GO" id="GO:0009252">
    <property type="term" value="P:peptidoglycan biosynthetic process"/>
    <property type="evidence" value="ECO:0007669"/>
    <property type="project" value="UniProtKB-KW"/>
</dbReference>
<dbReference type="InterPro" id="IPR036950">
    <property type="entry name" value="PBP_transglycosylase"/>
</dbReference>
<dbReference type="GO" id="GO:0009002">
    <property type="term" value="F:serine-type D-Ala-D-Ala carboxypeptidase activity"/>
    <property type="evidence" value="ECO:0007669"/>
    <property type="project" value="UniProtKB-EC"/>
</dbReference>
<dbReference type="InterPro" id="IPR023346">
    <property type="entry name" value="Lysozyme-like_dom_sf"/>
</dbReference>
<organism evidence="20 21">
    <name type="scientific">Anaeroglobus geminatus F0357</name>
    <dbReference type="NCBI Taxonomy" id="861450"/>
    <lineage>
        <taxon>Bacteria</taxon>
        <taxon>Bacillati</taxon>
        <taxon>Bacillota</taxon>
        <taxon>Negativicutes</taxon>
        <taxon>Veillonellales</taxon>
        <taxon>Veillonellaceae</taxon>
        <taxon>Anaeroglobus</taxon>
    </lineage>
</organism>
<evidence type="ECO:0000256" key="17">
    <source>
        <dbReference type="ARBA" id="ARBA00049902"/>
    </source>
</evidence>
<comment type="similarity">
    <text evidence="1">In the C-terminal section; belongs to the transpeptidase family.</text>
</comment>
<dbReference type="GO" id="GO:0008955">
    <property type="term" value="F:peptidoglycan glycosyltransferase activity"/>
    <property type="evidence" value="ECO:0007669"/>
    <property type="project" value="UniProtKB-EC"/>
</dbReference>
<evidence type="ECO:0000256" key="4">
    <source>
        <dbReference type="ARBA" id="ARBA00022645"/>
    </source>
</evidence>
<keyword evidence="21" id="KW-1185">Reference proteome</keyword>
<keyword evidence="15" id="KW-0961">Cell wall biogenesis/degradation</keyword>
<keyword evidence="8" id="KW-0812">Transmembrane</keyword>
<dbReference type="STRING" id="861450.HMPREF0080_00437"/>
<comment type="similarity">
    <text evidence="2">In the N-terminal section; belongs to the glycosyltransferase 51 family.</text>
</comment>
<dbReference type="AlphaFoldDB" id="G9YFM5"/>
<feature type="domain" description="Glycosyl transferase family 51" evidence="19">
    <location>
        <begin position="61"/>
        <end position="224"/>
    </location>
</feature>
<dbReference type="eggNOG" id="COG0744">
    <property type="taxonomic scope" value="Bacteria"/>
</dbReference>
<evidence type="ECO:0000256" key="6">
    <source>
        <dbReference type="ARBA" id="ARBA00022676"/>
    </source>
</evidence>
<evidence type="ECO:0000256" key="15">
    <source>
        <dbReference type="ARBA" id="ARBA00023316"/>
    </source>
</evidence>
<keyword evidence="18" id="KW-0732">Signal</keyword>
<keyword evidence="13" id="KW-0472">Membrane</keyword>
<dbReference type="HOGENOM" id="CLU_006354_1_2_9"/>
<evidence type="ECO:0000313" key="20">
    <source>
        <dbReference type="EMBL" id="EHM43039.1"/>
    </source>
</evidence>
<evidence type="ECO:0000256" key="16">
    <source>
        <dbReference type="ARBA" id="ARBA00034000"/>
    </source>
</evidence>
<dbReference type="GO" id="GO:0071555">
    <property type="term" value="P:cell wall organization"/>
    <property type="evidence" value="ECO:0007669"/>
    <property type="project" value="UniProtKB-KW"/>
</dbReference>
<dbReference type="Pfam" id="PF00912">
    <property type="entry name" value="Transgly"/>
    <property type="match status" value="1"/>
</dbReference>
<evidence type="ECO:0000256" key="3">
    <source>
        <dbReference type="ARBA" id="ARBA00022475"/>
    </source>
</evidence>
<evidence type="ECO:0000256" key="11">
    <source>
        <dbReference type="ARBA" id="ARBA00022984"/>
    </source>
</evidence>
<keyword evidence="4" id="KW-0121">Carboxypeptidase</keyword>
<keyword evidence="12" id="KW-1133">Transmembrane helix</keyword>
<evidence type="ECO:0000256" key="2">
    <source>
        <dbReference type="ARBA" id="ARBA00007739"/>
    </source>
</evidence>
<evidence type="ECO:0000256" key="5">
    <source>
        <dbReference type="ARBA" id="ARBA00022670"/>
    </source>
</evidence>
<dbReference type="GO" id="GO:0030288">
    <property type="term" value="C:outer membrane-bounded periplasmic space"/>
    <property type="evidence" value="ECO:0007669"/>
    <property type="project" value="TreeGrafter"/>
</dbReference>
<keyword evidence="11" id="KW-0573">Peptidoglycan synthesis</keyword>
<comment type="catalytic activity">
    <reaction evidence="16">
        <text>Preferential cleavage: (Ac)2-L-Lys-D-Ala-|-D-Ala. Also transpeptidation of peptidyl-alanyl moieties that are N-acyl substituents of D-alanine.</text>
        <dbReference type="EC" id="3.4.16.4"/>
    </reaction>
</comment>
<evidence type="ECO:0000259" key="19">
    <source>
        <dbReference type="Pfam" id="PF00912"/>
    </source>
</evidence>
<dbReference type="RefSeq" id="WP_006789421.1">
    <property type="nucleotide sequence ID" value="NZ_JH417570.1"/>
</dbReference>
<keyword evidence="10" id="KW-0133">Cell shape</keyword>
<name>G9YFM5_9FIRM</name>
<evidence type="ECO:0000256" key="9">
    <source>
        <dbReference type="ARBA" id="ARBA00022801"/>
    </source>
</evidence>
<dbReference type="OrthoDB" id="9766909at2"/>
<dbReference type="EMBL" id="AGCJ01000013">
    <property type="protein sequence ID" value="EHM43039.1"/>
    <property type="molecule type" value="Genomic_DNA"/>
</dbReference>
<dbReference type="GO" id="GO:0008360">
    <property type="term" value="P:regulation of cell shape"/>
    <property type="evidence" value="ECO:0007669"/>
    <property type="project" value="UniProtKB-KW"/>
</dbReference>
<dbReference type="GO" id="GO:0006508">
    <property type="term" value="P:proteolysis"/>
    <property type="evidence" value="ECO:0007669"/>
    <property type="project" value="UniProtKB-KW"/>
</dbReference>
<dbReference type="Proteomes" id="UP000005481">
    <property type="component" value="Unassembled WGS sequence"/>
</dbReference>
<comment type="catalytic activity">
    <reaction evidence="17">
        <text>[GlcNAc-(1-&gt;4)-Mur2Ac(oyl-L-Ala-gamma-D-Glu-L-Lys-D-Ala-D-Ala)](n)-di-trans,octa-cis-undecaprenyl diphosphate + beta-D-GlcNAc-(1-&gt;4)-Mur2Ac(oyl-L-Ala-gamma-D-Glu-L-Lys-D-Ala-D-Ala)-di-trans,octa-cis-undecaprenyl diphosphate = [GlcNAc-(1-&gt;4)-Mur2Ac(oyl-L-Ala-gamma-D-Glu-L-Lys-D-Ala-D-Ala)](n+1)-di-trans,octa-cis-undecaprenyl diphosphate + di-trans,octa-cis-undecaprenyl diphosphate + H(+)</text>
        <dbReference type="Rhea" id="RHEA:23708"/>
        <dbReference type="Rhea" id="RHEA-COMP:9602"/>
        <dbReference type="Rhea" id="RHEA-COMP:9603"/>
        <dbReference type="ChEBI" id="CHEBI:15378"/>
        <dbReference type="ChEBI" id="CHEBI:58405"/>
        <dbReference type="ChEBI" id="CHEBI:60033"/>
        <dbReference type="ChEBI" id="CHEBI:78435"/>
        <dbReference type="EC" id="2.4.99.28"/>
    </reaction>
</comment>
<evidence type="ECO:0000313" key="21">
    <source>
        <dbReference type="Proteomes" id="UP000005481"/>
    </source>
</evidence>
<accession>G9YFM5</accession>
<sequence length="250" mass="28147">MKKKYILFFIVAFTATMAWNHITDRTYKPTAAAANETEDGHSVSPYIHFRESMQRKINSIHGYVHPDRIPKSLKQAIVAVEDKRFYEHGAVDPFGIIRAAAVNVYSGETVEGGSTLSQQVIKNSFLSQEQTLSRKGRELFLAILLERNYTKDEILAIYLNTAYFGANATGINQASRIYFGIDTESLTLAQSAMLAGLVQAPTYYNPFENYSGAKARQKTVLEQMVSQDMITRSQAETAYRENIHLQKQGE</sequence>
<dbReference type="InterPro" id="IPR050396">
    <property type="entry name" value="Glycosyltr_51/Transpeptidase"/>
</dbReference>
<keyword evidence="14" id="KW-0511">Multifunctional enzyme</keyword>
<evidence type="ECO:0000256" key="12">
    <source>
        <dbReference type="ARBA" id="ARBA00022989"/>
    </source>
</evidence>